<dbReference type="Pfam" id="PF00912">
    <property type="entry name" value="Transgly"/>
    <property type="match status" value="1"/>
</dbReference>
<sequence length="472" mass="50081">MSASSDPLRRHPERARAQAVDSGPGAETSPAAGPRRWLPTLARAAVLTLLLLLAGALLLGATALALLRAQPGEWALRVGNARWGATLSAPALIRVATHPLGLRVLAGRRIAMRAGTLAIDAAPGSAGATALVVTCAPCVIDSRVLAARPIRVARVVATLQRRGKDDLHGTLRVDRVPLDWRLRLDRQGADLELRAHDVPMADVVAAFGDALGDLRHARIAGRAGVEIRVALPSGRFAIEPRLEGLGVAGLGAEALLGAAPAPACGRPAARALRPTSWVARAVLAAEDQRFHEHPGYDLDEMSAAWSGVAEPDERRRGASTITQQLAKLLYTGDDRTMARKLRELLHASDLERALGKARILELYLAIAPWGDRQCGAEAAAWHYFGRPAAALDAAEAVWLASLLRNPERELVRWSGAAPPTTRLAAIAHGMRPLGRAARARLAGEAARFVPPPVVLARRGDPDPPSVRAAMSR</sequence>
<dbReference type="SUPFAM" id="SSF53955">
    <property type="entry name" value="Lysozyme-like"/>
    <property type="match status" value="1"/>
</dbReference>
<organism evidence="6 7">
    <name type="scientific">Piscinibacter koreensis</name>
    <dbReference type="NCBI Taxonomy" id="2742824"/>
    <lineage>
        <taxon>Bacteria</taxon>
        <taxon>Pseudomonadati</taxon>
        <taxon>Pseudomonadota</taxon>
        <taxon>Betaproteobacteria</taxon>
        <taxon>Burkholderiales</taxon>
        <taxon>Sphaerotilaceae</taxon>
        <taxon>Piscinibacter</taxon>
    </lineage>
</organism>
<dbReference type="GO" id="GO:0008955">
    <property type="term" value="F:peptidoglycan glycosyltransferase activity"/>
    <property type="evidence" value="ECO:0007669"/>
    <property type="project" value="TreeGrafter"/>
</dbReference>
<evidence type="ECO:0000256" key="3">
    <source>
        <dbReference type="SAM" id="MobiDB-lite"/>
    </source>
</evidence>
<keyword evidence="2" id="KW-0808">Transferase</keyword>
<evidence type="ECO:0000256" key="1">
    <source>
        <dbReference type="ARBA" id="ARBA00004752"/>
    </source>
</evidence>
<keyword evidence="7" id="KW-1185">Reference proteome</keyword>
<reference evidence="6 7" key="1">
    <citation type="submission" date="2020-06" db="EMBL/GenBank/DDBJ databases">
        <title>Schlegella sp. ID0723 isolated from air conditioner.</title>
        <authorList>
            <person name="Kim D.Y."/>
            <person name="Kim D.-U."/>
        </authorList>
    </citation>
    <scope>NUCLEOTIDE SEQUENCE [LARGE SCALE GENOMIC DNA]</scope>
    <source>
        <strain evidence="6 7">ID0723</strain>
    </source>
</reference>
<dbReference type="PANTHER" id="PTHR32282">
    <property type="entry name" value="BINDING PROTEIN TRANSPEPTIDASE, PUTATIVE-RELATED"/>
    <property type="match status" value="1"/>
</dbReference>
<keyword evidence="4" id="KW-0472">Membrane</keyword>
<evidence type="ECO:0000313" key="6">
    <source>
        <dbReference type="EMBL" id="NUZ04229.1"/>
    </source>
</evidence>
<dbReference type="AlphaFoldDB" id="A0A7Y6NJG1"/>
<dbReference type="GO" id="GO:0030288">
    <property type="term" value="C:outer membrane-bounded periplasmic space"/>
    <property type="evidence" value="ECO:0007669"/>
    <property type="project" value="TreeGrafter"/>
</dbReference>
<comment type="caution">
    <text evidence="6">The sequence shown here is derived from an EMBL/GenBank/DDBJ whole genome shotgun (WGS) entry which is preliminary data.</text>
</comment>
<dbReference type="GO" id="GO:0009252">
    <property type="term" value="P:peptidoglycan biosynthetic process"/>
    <property type="evidence" value="ECO:0007669"/>
    <property type="project" value="TreeGrafter"/>
</dbReference>
<evidence type="ECO:0000256" key="2">
    <source>
        <dbReference type="ARBA" id="ARBA00022679"/>
    </source>
</evidence>
<feature type="transmembrane region" description="Helical" evidence="4">
    <location>
        <begin position="44"/>
        <end position="67"/>
    </location>
</feature>
<dbReference type="RefSeq" id="WP_176065021.1">
    <property type="nucleotide sequence ID" value="NZ_JABWMJ010000001.1"/>
</dbReference>
<evidence type="ECO:0000259" key="5">
    <source>
        <dbReference type="Pfam" id="PF00912"/>
    </source>
</evidence>
<comment type="pathway">
    <text evidence="1">Cell wall biogenesis; peptidoglycan biosynthesis.</text>
</comment>
<feature type="compositionally biased region" description="Basic and acidic residues" evidence="3">
    <location>
        <begin position="7"/>
        <end position="16"/>
    </location>
</feature>
<evidence type="ECO:0000313" key="7">
    <source>
        <dbReference type="Proteomes" id="UP000529637"/>
    </source>
</evidence>
<dbReference type="InterPro" id="IPR001264">
    <property type="entry name" value="Glyco_trans_51"/>
</dbReference>
<feature type="domain" description="Glycosyl transferase family 51" evidence="5">
    <location>
        <begin position="277"/>
        <end position="408"/>
    </location>
</feature>
<dbReference type="InterPro" id="IPR050396">
    <property type="entry name" value="Glycosyltr_51/Transpeptidase"/>
</dbReference>
<dbReference type="EMBL" id="JABWMJ010000001">
    <property type="protein sequence ID" value="NUZ04229.1"/>
    <property type="molecule type" value="Genomic_DNA"/>
</dbReference>
<evidence type="ECO:0000256" key="4">
    <source>
        <dbReference type="SAM" id="Phobius"/>
    </source>
</evidence>
<protein>
    <submittedName>
        <fullName evidence="6">Transglycosylase domain-containing protein</fullName>
    </submittedName>
</protein>
<name>A0A7Y6NJG1_9BURK</name>
<keyword evidence="4" id="KW-0812">Transmembrane</keyword>
<dbReference type="PANTHER" id="PTHR32282:SF33">
    <property type="entry name" value="PEPTIDOGLYCAN GLYCOSYLTRANSFERASE"/>
    <property type="match status" value="1"/>
</dbReference>
<dbReference type="Gene3D" id="1.10.3810.10">
    <property type="entry name" value="Biosynthetic peptidoglycan transglycosylase-like"/>
    <property type="match status" value="1"/>
</dbReference>
<feature type="region of interest" description="Disordered" evidence="3">
    <location>
        <begin position="1"/>
        <end position="34"/>
    </location>
</feature>
<keyword evidence="4" id="KW-1133">Transmembrane helix</keyword>
<dbReference type="Proteomes" id="UP000529637">
    <property type="component" value="Unassembled WGS sequence"/>
</dbReference>
<gene>
    <name evidence="6" type="ORF">HQN59_00495</name>
</gene>
<accession>A0A7Y6NJG1</accession>
<proteinExistence type="predicted"/>
<dbReference type="InterPro" id="IPR023346">
    <property type="entry name" value="Lysozyme-like_dom_sf"/>
</dbReference>
<dbReference type="InterPro" id="IPR036950">
    <property type="entry name" value="PBP_transglycosylase"/>
</dbReference>